<dbReference type="SMART" id="SM00849">
    <property type="entry name" value="Lactamase_B"/>
    <property type="match status" value="1"/>
</dbReference>
<dbReference type="InterPro" id="IPR022712">
    <property type="entry name" value="Beta_Casp"/>
</dbReference>
<dbReference type="InterPro" id="IPR036866">
    <property type="entry name" value="RibonucZ/Hydroxyglut_hydro"/>
</dbReference>
<dbReference type="GO" id="GO:0016787">
    <property type="term" value="F:hydrolase activity"/>
    <property type="evidence" value="ECO:0007669"/>
    <property type="project" value="UniProtKB-KW"/>
</dbReference>
<dbReference type="InterPro" id="IPR050698">
    <property type="entry name" value="MBL"/>
</dbReference>
<sequence length="458" mass="51188">MVVSFYGAAQMVTGSKHLVTLSNGTRILLDCGMFQGKGANNKKLNEEFGFEPEKINYLILSHAHIDHSGLIPKLVKEGFEGPIFCTPPTLEFSKLILVDSARIHQSNTSGGATADEPLYTEADAEKCLQQFVPIPYNQPHAIDENIELLFTDTGHVLGSAAINLTMQEDGQTKRLCFSGDIGRFTNRILKTPQPFPQADVVICEATYGNKLHMALQSTESRLEEIVQDVCVNRKGKLIIPSFSIGRTQELIYSLNVLAEDGRLPEINVFVDSPLSVYATDIMRDNSAYFNDEMLAYIKSDPDPFGFPQLHYVVDQDDSKLINTVDEPCIIISSSGMMEAGRIRHHLKNTIDDPKNAVLITGYCEPSTLGGQLLRGADKVSIFEEELEVKAEIILMKEYSAHADFGDIVKFLFCQDKEQLQQIFLVHGEKEAMEKLKEELGEYGFKNIQIAEFRMSYEV</sequence>
<feature type="domain" description="Beta-Casp" evidence="3">
    <location>
        <begin position="247"/>
        <end position="372"/>
    </location>
</feature>
<evidence type="ECO:0000313" key="5">
    <source>
        <dbReference type="Proteomes" id="UP001168528"/>
    </source>
</evidence>
<protein>
    <submittedName>
        <fullName evidence="4">MBL fold metallo-hydrolase</fullName>
        <ecNumber evidence="4">3.-.-.-</ecNumber>
    </submittedName>
</protein>
<dbReference type="SUPFAM" id="SSF56281">
    <property type="entry name" value="Metallo-hydrolase/oxidoreductase"/>
    <property type="match status" value="1"/>
</dbReference>
<accession>A0ABT8RAC3</accession>
<dbReference type="RefSeq" id="WP_302039811.1">
    <property type="nucleotide sequence ID" value="NZ_JAUKPO010000015.1"/>
</dbReference>
<dbReference type="Gene3D" id="3.40.50.10890">
    <property type="match status" value="1"/>
</dbReference>
<dbReference type="Gene3D" id="3.60.15.10">
    <property type="entry name" value="Ribonuclease Z/Hydroxyacylglutathione hydrolase-like"/>
    <property type="match status" value="1"/>
</dbReference>
<dbReference type="SMART" id="SM01027">
    <property type="entry name" value="Beta-Casp"/>
    <property type="match status" value="1"/>
</dbReference>
<organism evidence="4 5">
    <name type="scientific">Rhodocytophaga aerolata</name>
    <dbReference type="NCBI Taxonomy" id="455078"/>
    <lineage>
        <taxon>Bacteria</taxon>
        <taxon>Pseudomonadati</taxon>
        <taxon>Bacteroidota</taxon>
        <taxon>Cytophagia</taxon>
        <taxon>Cytophagales</taxon>
        <taxon>Rhodocytophagaceae</taxon>
        <taxon>Rhodocytophaga</taxon>
    </lineage>
</organism>
<dbReference type="CDD" id="cd16295">
    <property type="entry name" value="TTHA0252-CPSF-like_MBL-fold"/>
    <property type="match status" value="1"/>
</dbReference>
<dbReference type="PANTHER" id="PTHR11203:SF37">
    <property type="entry name" value="INTEGRATOR COMPLEX SUBUNIT 11"/>
    <property type="match status" value="1"/>
</dbReference>
<dbReference type="EMBL" id="JAUKPO010000015">
    <property type="protein sequence ID" value="MDO1449010.1"/>
    <property type="molecule type" value="Genomic_DNA"/>
</dbReference>
<evidence type="ECO:0000313" key="4">
    <source>
        <dbReference type="EMBL" id="MDO1449010.1"/>
    </source>
</evidence>
<evidence type="ECO:0000259" key="2">
    <source>
        <dbReference type="SMART" id="SM00849"/>
    </source>
</evidence>
<proteinExistence type="predicted"/>
<evidence type="ECO:0000259" key="3">
    <source>
        <dbReference type="SMART" id="SM01027"/>
    </source>
</evidence>
<name>A0ABT8RAC3_9BACT</name>
<reference evidence="4" key="1">
    <citation type="submission" date="2023-07" db="EMBL/GenBank/DDBJ databases">
        <title>The genome sequence of Rhodocytophaga aerolata KACC 12507.</title>
        <authorList>
            <person name="Zhang X."/>
        </authorList>
    </citation>
    <scope>NUCLEOTIDE SEQUENCE</scope>
    <source>
        <strain evidence="4">KACC 12507</strain>
    </source>
</reference>
<dbReference type="PANTHER" id="PTHR11203">
    <property type="entry name" value="CLEAVAGE AND POLYADENYLATION SPECIFICITY FACTOR FAMILY MEMBER"/>
    <property type="match status" value="1"/>
</dbReference>
<dbReference type="Pfam" id="PF07521">
    <property type="entry name" value="RMMBL"/>
    <property type="match status" value="1"/>
</dbReference>
<dbReference type="EC" id="3.-.-.-" evidence="4"/>
<dbReference type="Pfam" id="PF10996">
    <property type="entry name" value="Beta-Casp"/>
    <property type="match status" value="1"/>
</dbReference>
<gene>
    <name evidence="4" type="ORF">Q0590_22215</name>
</gene>
<feature type="domain" description="Metallo-beta-lactamase" evidence="2">
    <location>
        <begin position="13"/>
        <end position="233"/>
    </location>
</feature>
<dbReference type="Pfam" id="PF00753">
    <property type="entry name" value="Lactamase_B"/>
    <property type="match status" value="1"/>
</dbReference>
<dbReference type="Proteomes" id="UP001168528">
    <property type="component" value="Unassembled WGS sequence"/>
</dbReference>
<keyword evidence="5" id="KW-1185">Reference proteome</keyword>
<keyword evidence="1 4" id="KW-0378">Hydrolase</keyword>
<evidence type="ECO:0000256" key="1">
    <source>
        <dbReference type="ARBA" id="ARBA00022801"/>
    </source>
</evidence>
<dbReference type="InterPro" id="IPR001279">
    <property type="entry name" value="Metallo-B-lactamas"/>
</dbReference>
<comment type="caution">
    <text evidence="4">The sequence shown here is derived from an EMBL/GenBank/DDBJ whole genome shotgun (WGS) entry which is preliminary data.</text>
</comment>
<dbReference type="InterPro" id="IPR011108">
    <property type="entry name" value="RMMBL"/>
</dbReference>